<evidence type="ECO:0000313" key="2">
    <source>
        <dbReference type="EMBL" id="GGE75281.1"/>
    </source>
</evidence>
<dbReference type="Proteomes" id="UP000633136">
    <property type="component" value="Unassembled WGS sequence"/>
</dbReference>
<comment type="caution">
    <text evidence="2">The sequence shown here is derived from an EMBL/GenBank/DDBJ whole genome shotgun (WGS) entry which is preliminary data.</text>
</comment>
<dbReference type="Pfam" id="PF19136">
    <property type="entry name" value="DUF5819"/>
    <property type="match status" value="1"/>
</dbReference>
<feature type="transmembrane region" description="Helical" evidence="1">
    <location>
        <begin position="21"/>
        <end position="42"/>
    </location>
</feature>
<name>A0A917AWA8_9MICC</name>
<keyword evidence="1" id="KW-1133">Transmembrane helix</keyword>
<dbReference type="InterPro" id="IPR043857">
    <property type="entry name" value="DUF5819"/>
</dbReference>
<evidence type="ECO:0000313" key="3">
    <source>
        <dbReference type="Proteomes" id="UP000633136"/>
    </source>
</evidence>
<dbReference type="RefSeq" id="WP_188685902.1">
    <property type="nucleotide sequence ID" value="NZ_BMIS01000012.1"/>
</dbReference>
<keyword evidence="3" id="KW-1185">Reference proteome</keyword>
<sequence length="261" mass="29443">MDDRSAEQRRALKRIPLGARLFAGLLVLVMAVHTVIIGVWAAPRTPIQDEIGSENVRSYVLPWFEQNWSIFAPNPRRVAVTFEVRAMIEDPETGEEIVTDWVDMVEGEDQIVRYNPAPPRTSKIARRTTDNLNSARSPMNDDQLNQLQANYVEAPVEQLRDDLLSIDGGADADQVDAYMSLDEVAVSLATGMAHHAWEGEIVHVQYRTTHRPAPSYAQREEMTVDDTDRGIREYGWRAPADLAEEQIELFEPYARQAGDLG</sequence>
<proteinExistence type="predicted"/>
<reference evidence="2" key="2">
    <citation type="submission" date="2020-09" db="EMBL/GenBank/DDBJ databases">
        <authorList>
            <person name="Sun Q."/>
            <person name="Zhou Y."/>
        </authorList>
    </citation>
    <scope>NUCLEOTIDE SEQUENCE</scope>
    <source>
        <strain evidence="2">CGMCC 1.15388</strain>
    </source>
</reference>
<dbReference type="EMBL" id="BMIS01000012">
    <property type="protein sequence ID" value="GGE75281.1"/>
    <property type="molecule type" value="Genomic_DNA"/>
</dbReference>
<keyword evidence="1" id="KW-0812">Transmembrane</keyword>
<gene>
    <name evidence="2" type="ORF">GCM10011401_23200</name>
</gene>
<organism evidence="2 3">
    <name type="scientific">Nesterenkonia cremea</name>
    <dbReference type="NCBI Taxonomy" id="1882340"/>
    <lineage>
        <taxon>Bacteria</taxon>
        <taxon>Bacillati</taxon>
        <taxon>Actinomycetota</taxon>
        <taxon>Actinomycetes</taxon>
        <taxon>Micrococcales</taxon>
        <taxon>Micrococcaceae</taxon>
        <taxon>Nesterenkonia</taxon>
    </lineage>
</organism>
<dbReference type="AlphaFoldDB" id="A0A917AWA8"/>
<accession>A0A917AWA8</accession>
<protein>
    <submittedName>
        <fullName evidence="2">Uncharacterized protein</fullName>
    </submittedName>
</protein>
<reference evidence="2" key="1">
    <citation type="journal article" date="2014" name="Int. J. Syst. Evol. Microbiol.">
        <title>Complete genome sequence of Corynebacterium casei LMG S-19264T (=DSM 44701T), isolated from a smear-ripened cheese.</title>
        <authorList>
            <consortium name="US DOE Joint Genome Institute (JGI-PGF)"/>
            <person name="Walter F."/>
            <person name="Albersmeier A."/>
            <person name="Kalinowski J."/>
            <person name="Ruckert C."/>
        </authorList>
    </citation>
    <scope>NUCLEOTIDE SEQUENCE</scope>
    <source>
        <strain evidence="2">CGMCC 1.15388</strain>
    </source>
</reference>
<evidence type="ECO:0000256" key="1">
    <source>
        <dbReference type="SAM" id="Phobius"/>
    </source>
</evidence>
<keyword evidence="1" id="KW-0472">Membrane</keyword>